<dbReference type="AlphaFoldDB" id="A0A1X7TUE3"/>
<evidence type="ECO:0000313" key="2">
    <source>
        <dbReference type="EnsemblMetazoa" id="Aqu2.1.18794_001"/>
    </source>
</evidence>
<accession>A0A1X7TUE3</accession>
<reference evidence="2" key="1">
    <citation type="submission" date="2017-05" db="UniProtKB">
        <authorList>
            <consortium name="EnsemblMetazoa"/>
        </authorList>
    </citation>
    <scope>IDENTIFICATION</scope>
</reference>
<evidence type="ECO:0000256" key="1">
    <source>
        <dbReference type="SAM" id="MobiDB-lite"/>
    </source>
</evidence>
<dbReference type="InParanoid" id="A0A1X7TUE3"/>
<feature type="region of interest" description="Disordered" evidence="1">
    <location>
        <begin position="151"/>
        <end position="187"/>
    </location>
</feature>
<proteinExistence type="predicted"/>
<protein>
    <submittedName>
        <fullName evidence="2">Uncharacterized protein</fullName>
    </submittedName>
</protein>
<organism evidence="2">
    <name type="scientific">Amphimedon queenslandica</name>
    <name type="common">Sponge</name>
    <dbReference type="NCBI Taxonomy" id="400682"/>
    <lineage>
        <taxon>Eukaryota</taxon>
        <taxon>Metazoa</taxon>
        <taxon>Porifera</taxon>
        <taxon>Demospongiae</taxon>
        <taxon>Heteroscleromorpha</taxon>
        <taxon>Haplosclerida</taxon>
        <taxon>Niphatidae</taxon>
        <taxon>Amphimedon</taxon>
    </lineage>
</organism>
<dbReference type="EnsemblMetazoa" id="Aqu2.1.18794_001">
    <property type="protein sequence ID" value="Aqu2.1.18794_001"/>
    <property type="gene ID" value="Aqu2.1.18794"/>
</dbReference>
<sequence>MNWEKYGLRIGVEEDSLLPSETVEAAVVALVGGQFQFPPNTVLVSAVYAVSLSKPLLKPLQLEIQHCIDLTGRPDLGGYLKFAIAPVSTASLPYQFTLIEGGEFRTDSWYGSIKREKFCLVSVCGCDGGGGGGSTSSSSEVSSHLADPLLEPGRSLRTRNSSSSGGNDGLIQDTVPQSELEDSASTGSIPEELLRAATYAGLVYYEEDGVEDAVTFTAAKKLDALIE</sequence>
<name>A0A1X7TUE3_AMPQE</name>